<dbReference type="EMBL" id="CP094534">
    <property type="protein sequence ID" value="UOE36051.1"/>
    <property type="molecule type" value="Genomic_DNA"/>
</dbReference>
<accession>A0ABY4BA50</accession>
<organism evidence="1 2">
    <name type="scientific">Hymenobacter monticola</name>
    <dbReference type="NCBI Taxonomy" id="1705399"/>
    <lineage>
        <taxon>Bacteria</taxon>
        <taxon>Pseudomonadati</taxon>
        <taxon>Bacteroidota</taxon>
        <taxon>Cytophagia</taxon>
        <taxon>Cytophagales</taxon>
        <taxon>Hymenobacteraceae</taxon>
        <taxon>Hymenobacter</taxon>
    </lineage>
</organism>
<sequence length="100" mass="11243">MDELVRPSIGFDAFSNRLAAVPRHNWQKVPNLRRLLVLGQISFGSNTSARPKSGRAFWPHIRAALEVAFHDRYSQCPGEACGGTKHFKRKKAPNQAIRGF</sequence>
<name>A0ABY4BA50_9BACT</name>
<reference evidence="1 2" key="1">
    <citation type="submission" date="2022-03" db="EMBL/GenBank/DDBJ databases">
        <title>Hymenobactersp. isolated from the air.</title>
        <authorList>
            <person name="Won M."/>
            <person name="Kwon S.-W."/>
        </authorList>
    </citation>
    <scope>NUCLEOTIDE SEQUENCE [LARGE SCALE GENOMIC DNA]</scope>
    <source>
        <strain evidence="1 2">KACC 22596</strain>
    </source>
</reference>
<keyword evidence="2" id="KW-1185">Reference proteome</keyword>
<evidence type="ECO:0000313" key="1">
    <source>
        <dbReference type="EMBL" id="UOE36051.1"/>
    </source>
</evidence>
<dbReference type="RefSeq" id="WP_243519484.1">
    <property type="nucleotide sequence ID" value="NZ_CP094534.1"/>
</dbReference>
<dbReference type="Proteomes" id="UP000831390">
    <property type="component" value="Chromosome"/>
</dbReference>
<proteinExistence type="predicted"/>
<evidence type="ECO:0000313" key="2">
    <source>
        <dbReference type="Proteomes" id="UP000831390"/>
    </source>
</evidence>
<protein>
    <submittedName>
        <fullName evidence="1">Uncharacterized protein</fullName>
    </submittedName>
</protein>
<gene>
    <name evidence="1" type="ORF">MTP16_10515</name>
</gene>